<dbReference type="AlphaFoldDB" id="A0A8H6IVM6"/>
<evidence type="ECO:0000313" key="2">
    <source>
        <dbReference type="Proteomes" id="UP000652219"/>
    </source>
</evidence>
<dbReference type="EMBL" id="WIGN01000305">
    <property type="protein sequence ID" value="KAF6800347.1"/>
    <property type="molecule type" value="Genomic_DNA"/>
</dbReference>
<accession>A0A8H6IVM6</accession>
<gene>
    <name evidence="1" type="ORF">CSOJ01_12199</name>
</gene>
<protein>
    <submittedName>
        <fullName evidence="1">Uncharacterized protein</fullName>
    </submittedName>
</protein>
<organism evidence="1 2">
    <name type="scientific">Colletotrichum sojae</name>
    <dbReference type="NCBI Taxonomy" id="2175907"/>
    <lineage>
        <taxon>Eukaryota</taxon>
        <taxon>Fungi</taxon>
        <taxon>Dikarya</taxon>
        <taxon>Ascomycota</taxon>
        <taxon>Pezizomycotina</taxon>
        <taxon>Sordariomycetes</taxon>
        <taxon>Hypocreomycetidae</taxon>
        <taxon>Glomerellales</taxon>
        <taxon>Glomerellaceae</taxon>
        <taxon>Colletotrichum</taxon>
        <taxon>Colletotrichum orchidearum species complex</taxon>
    </lineage>
</organism>
<proteinExistence type="predicted"/>
<keyword evidence="2" id="KW-1185">Reference proteome</keyword>
<comment type="caution">
    <text evidence="1">The sequence shown here is derived from an EMBL/GenBank/DDBJ whole genome shotgun (WGS) entry which is preliminary data.</text>
</comment>
<name>A0A8H6IVM6_9PEZI</name>
<evidence type="ECO:0000313" key="1">
    <source>
        <dbReference type="EMBL" id="KAF6800347.1"/>
    </source>
</evidence>
<dbReference type="Proteomes" id="UP000652219">
    <property type="component" value="Unassembled WGS sequence"/>
</dbReference>
<reference evidence="1 2" key="1">
    <citation type="journal article" date="2020" name="Phytopathology">
        <title>Genome Sequence Resources of Colletotrichum truncatum, C. plurivorum, C. musicola, and C. sojae: Four Species Pathogenic to Soybean (Glycine max).</title>
        <authorList>
            <person name="Rogerio F."/>
            <person name="Boufleur T.R."/>
            <person name="Ciampi-Guillardi M."/>
            <person name="Sukno S.A."/>
            <person name="Thon M.R."/>
            <person name="Massola Junior N.S."/>
            <person name="Baroncelli R."/>
        </authorList>
    </citation>
    <scope>NUCLEOTIDE SEQUENCE [LARGE SCALE GENOMIC DNA]</scope>
    <source>
        <strain evidence="1 2">LFN0009</strain>
    </source>
</reference>
<sequence>MRALVVASQQFRFRSAPVGTLFLGDPPAFAQPFSPSEAQNTRHAKAPSPYFLFLGQASFSDIANAGGCLLLGITPDEKRPR</sequence>